<dbReference type="OrthoDB" id="10339at10239"/>
<keyword evidence="2" id="KW-1185">Reference proteome</keyword>
<organism evidence="1 2">
    <name type="scientific">Listeria phage LP-083-2</name>
    <dbReference type="NCBI Taxonomy" id="1458855"/>
    <lineage>
        <taxon>Viruses</taxon>
        <taxon>Duplodnaviria</taxon>
        <taxon>Heunggongvirae</taxon>
        <taxon>Uroviricota</taxon>
        <taxon>Caudoviricetes</taxon>
        <taxon>Herelleviridae</taxon>
        <taxon>Jasinskavirinae</taxon>
        <taxon>Pecentumvirus</taxon>
        <taxon>Pecentumvirus LP0832</taxon>
    </lineage>
</organism>
<dbReference type="GeneID" id="19735727"/>
<dbReference type="EMBL" id="KJ094030">
    <property type="protein sequence ID" value="AHL19368.1"/>
    <property type="molecule type" value="Genomic_DNA"/>
</dbReference>
<reference evidence="1 2" key="1">
    <citation type="journal article" date="2014" name="Appl. Environ. Microbiol.">
        <title>Comparative genomic and morphological analysis of Listeria phages isolated from farm environments.</title>
        <authorList>
            <person name="Denes T."/>
            <person name="Vongkamjan K."/>
            <person name="Ackermann H.W."/>
            <person name="Moreno Switt A.I."/>
            <person name="Wiedmann M."/>
            <person name="den Bakker H.C."/>
        </authorList>
    </citation>
    <scope>NUCLEOTIDE SEQUENCE [LARGE SCALE GENOMIC DNA]</scope>
</reference>
<sequence length="309" mass="35460">MIQLITKNNMQGYYADYLLRKVSTHEVRTTYLEKFRLQDITSYSADATIIIVLGFSYSDREAGATVSNFEEYSATFNNPFTFFYHFASFGDKFKYPNIDSLVDEKVSPVMVMYNTLKEKNPDFLIAEKDKEAMLVATAVDDYHCYRFAETGNGLSLPLKELGDLYGRYLAELYGNMSLVELIQSNKTIIKVRQEYRNYYIKKKIEQSKRQLVKDVMLYFVYAEEYENEIAHHIIDKAKEVNDRVLVLVGKHTTNNDMFHVRSHNIHAGEVAKLINKGSGKESTAVVFLGDSKTPTFNAVVKVLLDASDI</sequence>
<accession>A0A059T5R9</accession>
<proteinExistence type="predicted"/>
<evidence type="ECO:0000313" key="1">
    <source>
        <dbReference type="EMBL" id="AHL19368.1"/>
    </source>
</evidence>
<protein>
    <submittedName>
        <fullName evidence="1">Uncharacterized protein</fullName>
    </submittedName>
</protein>
<name>A0A059T5R9_9CAUD</name>
<evidence type="ECO:0000313" key="2">
    <source>
        <dbReference type="Proteomes" id="UP000026997"/>
    </source>
</evidence>
<dbReference type="Proteomes" id="UP000026997">
    <property type="component" value="Segment"/>
</dbReference>
<dbReference type="KEGG" id="vg:19735727"/>
<dbReference type="RefSeq" id="YP_009044617.1">
    <property type="nucleotide sequence ID" value="NC_024383.1"/>
</dbReference>
<gene>
    <name evidence="1" type="ORF">LP083-2_161</name>
</gene>